<dbReference type="InterPro" id="IPR050987">
    <property type="entry name" value="AtrR-like"/>
</dbReference>
<keyword evidence="5" id="KW-1185">Reference proteome</keyword>
<feature type="compositionally biased region" description="Low complexity" evidence="2">
    <location>
        <begin position="296"/>
        <end position="315"/>
    </location>
</feature>
<organism evidence="4 5">
    <name type="scientific">Drechmeria coniospora</name>
    <name type="common">Nematophagous fungus</name>
    <name type="synonym">Meria coniospora</name>
    <dbReference type="NCBI Taxonomy" id="98403"/>
    <lineage>
        <taxon>Eukaryota</taxon>
        <taxon>Fungi</taxon>
        <taxon>Dikarya</taxon>
        <taxon>Ascomycota</taxon>
        <taxon>Pezizomycotina</taxon>
        <taxon>Sordariomycetes</taxon>
        <taxon>Hypocreomycetidae</taxon>
        <taxon>Hypocreales</taxon>
        <taxon>Ophiocordycipitaceae</taxon>
        <taxon>Drechmeria</taxon>
    </lineage>
</organism>
<feature type="region of interest" description="Disordered" evidence="2">
    <location>
        <begin position="33"/>
        <end position="53"/>
    </location>
</feature>
<dbReference type="PANTHER" id="PTHR46910">
    <property type="entry name" value="TRANSCRIPTION FACTOR PDR1"/>
    <property type="match status" value="1"/>
</dbReference>
<comment type="caution">
    <text evidence="4">The sequence shown here is derived from an EMBL/GenBank/DDBJ whole genome shotgun (WGS) entry which is preliminary data.</text>
</comment>
<dbReference type="Proteomes" id="UP000076580">
    <property type="component" value="Chromosome 03"/>
</dbReference>
<protein>
    <recommendedName>
        <fullName evidence="3">Xylanolytic transcriptional activator regulatory domain-containing protein</fullName>
    </recommendedName>
</protein>
<feature type="compositionally biased region" description="Basic residues" evidence="2">
    <location>
        <begin position="193"/>
        <end position="207"/>
    </location>
</feature>
<dbReference type="GO" id="GO:0008270">
    <property type="term" value="F:zinc ion binding"/>
    <property type="evidence" value="ECO:0007669"/>
    <property type="project" value="InterPro"/>
</dbReference>
<feature type="compositionally biased region" description="Low complexity" evidence="2">
    <location>
        <begin position="35"/>
        <end position="44"/>
    </location>
</feature>
<dbReference type="STRING" id="98403.A0A151GAA3"/>
<feature type="domain" description="Xylanolytic transcriptional activator regulatory" evidence="3">
    <location>
        <begin position="330"/>
        <end position="487"/>
    </location>
</feature>
<dbReference type="GO" id="GO:0003677">
    <property type="term" value="F:DNA binding"/>
    <property type="evidence" value="ECO:0007669"/>
    <property type="project" value="InterPro"/>
</dbReference>
<dbReference type="GO" id="GO:0006351">
    <property type="term" value="P:DNA-templated transcription"/>
    <property type="evidence" value="ECO:0007669"/>
    <property type="project" value="InterPro"/>
</dbReference>
<feature type="compositionally biased region" description="Low complexity" evidence="2">
    <location>
        <begin position="171"/>
        <end position="192"/>
    </location>
</feature>
<dbReference type="Pfam" id="PF04082">
    <property type="entry name" value="Fungal_trans"/>
    <property type="match status" value="1"/>
</dbReference>
<feature type="region of interest" description="Disordered" evidence="2">
    <location>
        <begin position="253"/>
        <end position="316"/>
    </location>
</feature>
<feature type="compositionally biased region" description="Polar residues" evidence="2">
    <location>
        <begin position="141"/>
        <end position="151"/>
    </location>
</feature>
<name>A0A151GAA3_DRECN</name>
<dbReference type="InParanoid" id="A0A151GAA3"/>
<sequence length="871" mass="95133">MYKRPALDQVLRASRGAGWACWPSWWQRSARDGARTAAGDDGSTFPRDAAESSVPEACRGVGGEALNLSSFAILCSLVGSPPPTDLLFLFNHLVSAPWHRQQPPARHRRTRLHAGRRRRRRASTAESPQGQVPAIRPVNESGASADSTGQPATCAAQRRSSATWCCRPAPTASSTRRNAAPASPAAEASLPGRSRRPGCRLSRRRRGAFLSPPPSVPLARASAERDPSPAAAGTVEGRLSRIERQLQRIIRLSAAATEPRRAPTDLLPPADEDDDASMPTTATSPDAASRTDRRPSTSTPLTSLRPSSASLPSADELPLPPAEEIMPIVDHYFSVFSLVVPLFDRASFVALLDRWYREDDFRRDRAAWAAIQVVLALALRTPTPDGLQDGSGAHRFRAANLYLGNAQSVLSELVTRDRDLLGIQVLLGLVLLFQNSSDTKPASVIIGTAVRLAHRLRLHSQDSVPYFTPEENLQRSRVFWIAYALDKVRRLVGPPARARARPPAHARLEDISLRIKAPSVQMDADIDVPLPSLTVSDGAGLLWTPDGLTHINFHRLRVDLAHVEGQVYDQLYSNRSTKAPPDERRRRAADLQRQLEHWYRRIPTAFRVEHVASTLKPCEVIMMTKMHYAYLLATLNTHGLHGNNADWFARCASPDADELRAFVRAMDAHTSAAPLPGDDADPRFVGAWSHCVELSRACMKLFEQSPPTECLVWQCCCPHMSALTTLLANLLVNPTHEFVSLDQHLATRAVQLFDSLIELAPSESVQKIRNMAGDLYGRAFEAVAKSTASADADADDVGDLGFDPNAFTSLTEWMTGGAGAGELIAGDPLKQMPHFPLNNFDSPAWDGFSPMAQWAPLYDPAGTVPTGGPTV</sequence>
<evidence type="ECO:0000313" key="4">
    <source>
        <dbReference type="EMBL" id="KYK54008.1"/>
    </source>
</evidence>
<feature type="region of interest" description="Disordered" evidence="2">
    <location>
        <begin position="99"/>
        <end position="154"/>
    </location>
</feature>
<dbReference type="GO" id="GO:0003700">
    <property type="term" value="F:DNA-binding transcription factor activity"/>
    <property type="evidence" value="ECO:0007669"/>
    <property type="project" value="InterPro"/>
</dbReference>
<feature type="compositionally biased region" description="Basic residues" evidence="2">
    <location>
        <begin position="105"/>
        <end position="122"/>
    </location>
</feature>
<evidence type="ECO:0000256" key="1">
    <source>
        <dbReference type="ARBA" id="ARBA00023242"/>
    </source>
</evidence>
<keyword evidence="1" id="KW-0539">Nucleus</keyword>
<evidence type="ECO:0000313" key="5">
    <source>
        <dbReference type="Proteomes" id="UP000076580"/>
    </source>
</evidence>
<dbReference type="InterPro" id="IPR007219">
    <property type="entry name" value="XnlR_reg_dom"/>
</dbReference>
<reference evidence="4 5" key="1">
    <citation type="journal article" date="2016" name="Sci. Rep.">
        <title>Insights into Adaptations to a Near-Obligate Nematode Endoparasitic Lifestyle from the Finished Genome of Drechmeria coniospora.</title>
        <authorList>
            <person name="Zhang L."/>
            <person name="Zhou Z."/>
            <person name="Guo Q."/>
            <person name="Fokkens L."/>
            <person name="Miskei M."/>
            <person name="Pocsi I."/>
            <person name="Zhang W."/>
            <person name="Chen M."/>
            <person name="Wang L."/>
            <person name="Sun Y."/>
            <person name="Donzelli B.G."/>
            <person name="Gibson D.M."/>
            <person name="Nelson D.R."/>
            <person name="Luo J.G."/>
            <person name="Rep M."/>
            <person name="Liu H."/>
            <person name="Yang S."/>
            <person name="Wang J."/>
            <person name="Krasnoff S.B."/>
            <person name="Xu Y."/>
            <person name="Molnar I."/>
            <person name="Lin M."/>
        </authorList>
    </citation>
    <scope>NUCLEOTIDE SEQUENCE [LARGE SCALE GENOMIC DNA]</scope>
    <source>
        <strain evidence="4 5">ARSEF 6962</strain>
    </source>
</reference>
<evidence type="ECO:0000259" key="3">
    <source>
        <dbReference type="Pfam" id="PF04082"/>
    </source>
</evidence>
<accession>A0A151GAA3</accession>
<dbReference type="EMBL" id="LAYC01000003">
    <property type="protein sequence ID" value="KYK54008.1"/>
    <property type="molecule type" value="Genomic_DNA"/>
</dbReference>
<dbReference type="AlphaFoldDB" id="A0A151GAA3"/>
<dbReference type="CDD" id="cd12148">
    <property type="entry name" value="fungal_TF_MHR"/>
    <property type="match status" value="1"/>
</dbReference>
<proteinExistence type="predicted"/>
<dbReference type="GeneID" id="63718601"/>
<gene>
    <name evidence="4" type="ORF">DCS_05958</name>
</gene>
<dbReference type="PANTHER" id="PTHR46910:SF25">
    <property type="entry name" value="ABC-TRANSPORTER-REGULATING TRANSCRIPTION FACTOR"/>
    <property type="match status" value="1"/>
</dbReference>
<feature type="region of interest" description="Disordered" evidence="2">
    <location>
        <begin position="166"/>
        <end position="238"/>
    </location>
</feature>
<evidence type="ECO:0000256" key="2">
    <source>
        <dbReference type="SAM" id="MobiDB-lite"/>
    </source>
</evidence>
<dbReference type="RefSeq" id="XP_040653360.1">
    <property type="nucleotide sequence ID" value="XM_040803256.1"/>
</dbReference>